<dbReference type="AlphaFoldDB" id="A0A3B0ZJU0"/>
<dbReference type="SMART" id="SM01321">
    <property type="entry name" value="Y1_Tnp"/>
    <property type="match status" value="1"/>
</dbReference>
<accession>A0A3B0ZJU0</accession>
<dbReference type="EMBL" id="UOFO01000147">
    <property type="protein sequence ID" value="VAW88523.1"/>
    <property type="molecule type" value="Genomic_DNA"/>
</dbReference>
<organism evidence="2">
    <name type="scientific">hydrothermal vent metagenome</name>
    <dbReference type="NCBI Taxonomy" id="652676"/>
    <lineage>
        <taxon>unclassified sequences</taxon>
        <taxon>metagenomes</taxon>
        <taxon>ecological metagenomes</taxon>
    </lineage>
</organism>
<dbReference type="GO" id="GO:0006313">
    <property type="term" value="P:DNA transposition"/>
    <property type="evidence" value="ECO:0007669"/>
    <property type="project" value="InterPro"/>
</dbReference>
<name>A0A3B0ZJU0_9ZZZZ</name>
<feature type="domain" description="Transposase IS200-like" evidence="1">
    <location>
        <begin position="13"/>
        <end position="186"/>
    </location>
</feature>
<gene>
    <name evidence="2" type="ORF">MNBD_GAMMA16-1539</name>
</gene>
<reference evidence="2" key="1">
    <citation type="submission" date="2018-06" db="EMBL/GenBank/DDBJ databases">
        <authorList>
            <person name="Zhirakovskaya E."/>
        </authorList>
    </citation>
    <scope>NUCLEOTIDE SEQUENCE</scope>
</reference>
<protein>
    <submittedName>
        <fullName evidence="2">Transposase and inactivated derivatives</fullName>
    </submittedName>
</protein>
<dbReference type="Gene3D" id="3.30.70.1290">
    <property type="entry name" value="Transposase IS200-like"/>
    <property type="match status" value="1"/>
</dbReference>
<dbReference type="SUPFAM" id="SSF143422">
    <property type="entry name" value="Transposase IS200-like"/>
    <property type="match status" value="1"/>
</dbReference>
<dbReference type="InterPro" id="IPR036515">
    <property type="entry name" value="Transposase_17_sf"/>
</dbReference>
<dbReference type="InterPro" id="IPR002686">
    <property type="entry name" value="Transposase_17"/>
</dbReference>
<dbReference type="PANTHER" id="PTHR34322:SF2">
    <property type="entry name" value="TRANSPOSASE IS200-LIKE DOMAIN-CONTAINING PROTEIN"/>
    <property type="match status" value="1"/>
</dbReference>
<dbReference type="PANTHER" id="PTHR34322">
    <property type="entry name" value="TRANSPOSASE, Y1_TNP DOMAIN-CONTAINING"/>
    <property type="match status" value="1"/>
</dbReference>
<proteinExistence type="predicted"/>
<evidence type="ECO:0000313" key="2">
    <source>
        <dbReference type="EMBL" id="VAW88523.1"/>
    </source>
</evidence>
<dbReference type="GO" id="GO:0004803">
    <property type="term" value="F:transposase activity"/>
    <property type="evidence" value="ECO:0007669"/>
    <property type="project" value="InterPro"/>
</dbReference>
<evidence type="ECO:0000259" key="1">
    <source>
        <dbReference type="SMART" id="SM01321"/>
    </source>
</evidence>
<sequence length="336" mass="39170">MTRARKELVDVNETPYYHCICRCVRRAFLCGEDHLTGNSYEHRKEWIVERLSTLSRVFAIEIGSYAIMSNHYHLVLRINEEEGLAWCDKEVARRWKKIYSWPLLVQEYLKGNGSAAERAKAQEIIQVWRERLCDLSWYMRCLNEYLARKANKEDHCTGRFWEGRYKCQALLDDAAVLTCMSYVDLNPVRARVADTPEDSNYTSIQQRINKLKHKSSPAESSNKDNKFHPVRLMALIKSDKNPHAIGFTTKDYLELVDWAGRTMRDDKRGSISDAAPPILKQLGLDMDEFINHVNAPVEKQAYPRVLGPFDKIKCLAEKLQQKFIRNQSYALKLYKT</sequence>
<dbReference type="GO" id="GO:0003677">
    <property type="term" value="F:DNA binding"/>
    <property type="evidence" value="ECO:0007669"/>
    <property type="project" value="InterPro"/>
</dbReference>